<keyword evidence="1" id="KW-1133">Transmembrane helix</keyword>
<keyword evidence="1" id="KW-0812">Transmembrane</keyword>
<name>A0A151IBT3_9HYME</name>
<feature type="signal peptide" evidence="2">
    <location>
        <begin position="1"/>
        <end position="25"/>
    </location>
</feature>
<evidence type="ECO:0000256" key="1">
    <source>
        <dbReference type="SAM" id="Phobius"/>
    </source>
</evidence>
<dbReference type="GO" id="GO:0036038">
    <property type="term" value="C:MKS complex"/>
    <property type="evidence" value="ECO:0007669"/>
    <property type="project" value="InterPro"/>
</dbReference>
<dbReference type="Pfam" id="PF09773">
    <property type="entry name" value="Meckelin"/>
    <property type="match status" value="1"/>
</dbReference>
<accession>A0A151IBT3</accession>
<dbReference type="GO" id="GO:0060271">
    <property type="term" value="P:cilium assembly"/>
    <property type="evidence" value="ECO:0007669"/>
    <property type="project" value="InterPro"/>
</dbReference>
<reference evidence="3 4" key="1">
    <citation type="submission" date="2016-03" db="EMBL/GenBank/DDBJ databases">
        <title>Cyphomyrmex costatus WGS genome.</title>
        <authorList>
            <person name="Nygaard S."/>
            <person name="Hu H."/>
            <person name="Boomsma J."/>
            <person name="Zhang G."/>
        </authorList>
    </citation>
    <scope>NUCLEOTIDE SEQUENCE [LARGE SCALE GENOMIC DNA]</scope>
    <source>
        <strain evidence="3">MS0001</strain>
        <tissue evidence="3">Whole body</tissue>
    </source>
</reference>
<dbReference type="PANTHER" id="PTHR21274:SF0">
    <property type="entry name" value="MECKELIN"/>
    <property type="match status" value="1"/>
</dbReference>
<keyword evidence="4" id="KW-1185">Reference proteome</keyword>
<evidence type="ECO:0000313" key="3">
    <source>
        <dbReference type="EMBL" id="KYM96968.1"/>
    </source>
</evidence>
<feature type="transmembrane region" description="Helical" evidence="1">
    <location>
        <begin position="513"/>
        <end position="543"/>
    </location>
</feature>
<feature type="transmembrane region" description="Helical" evidence="1">
    <location>
        <begin position="563"/>
        <end position="583"/>
    </location>
</feature>
<dbReference type="STRING" id="456900.A0A151IBT3"/>
<proteinExistence type="predicted"/>
<keyword evidence="1" id="KW-0472">Membrane</keyword>
<feature type="transmembrane region" description="Helical" evidence="1">
    <location>
        <begin position="480"/>
        <end position="501"/>
    </location>
</feature>
<sequence>MNCARGGHDRRLTLIAIIFANFASAFHGNNGVLEYWDPDTCKYDEYFDPVSLSCSRCNISRNLVPAADHLRCRCDELSEMIGYENGNPLCAACSPNMTATTDGKNCVLRPNAPCKCSSNQIRLDRNINGALLDSVLCVTCLQGTYPSADCSKCLPCGNRENSGHVNCVCPSVTHVRLRNYCLHKDDVTDWPDIRSTYLMKFRSGHIDSYYLRSELQVAAHLCKKKDRIACEHLSNICALTLYSDGIACMFFMHTPMAPVWLFYNRQDAAAVLNNTKISERYSFRKGDNNTILNFTIARFALNGKFLSIDRPTLPCQFLRNVRFGVNFSKKCKTTPVELLNAQVEMLSPYLAFKEDNKSFIHALPVIVKSPDQNIKEISNQQLVRKFFLVDNVSGFKALPMFVHNGFTKASKLSVLRYMKSLTILINVQNRKDHGKVFAPILIIEYDELTYQDILDNSDITLNYKVAFMLKDNDIDYNVQITIGVFTGIALIFSSIKAWNYYKRNHNGNLSITVLLWFLIYAMGAVGNAITFVCICTCVYLFVFYKAQTVPYVLLPNEDSEEKIRTYITIAFSFKIAEIIGFIYQHWDLSVFFIDWEQPRTIHNQPKSPLQETTERSYAHDFPISVWRTYFIANEWCKLQSRRRINVALQSIYTLCFLQIFDLESWMLAVPESTVANISSETENNFTLQFAICTFMYIFIYLSQWLIRFTFYERYIRNRLQKFVDLCSIANISVFILAHNYYGFYIHGRSVHGFADTDLPTLINDLKKEEDDLCAHRGLVPGTTDQTFILSLTHSFKSLYDEFMRQKNNVCMRLEEYTHTHTESVGILKGSDTPRNWKQLFETRSKIRLFLMQFLDHCLENEDYIIKEQHILEKLWNILFVDTTDKSVFYIDNNYSFNKVVLHGNEWLLATFEITVFAFFLILCNSYIFACIATVVISQLFLIIIRCNVKRNLCNKSLLDKRFLM</sequence>
<feature type="transmembrane region" description="Helical" evidence="1">
    <location>
        <begin position="646"/>
        <end position="667"/>
    </location>
</feature>
<dbReference type="EMBL" id="KQ978106">
    <property type="protein sequence ID" value="KYM96968.1"/>
    <property type="molecule type" value="Genomic_DNA"/>
</dbReference>
<dbReference type="Proteomes" id="UP000078542">
    <property type="component" value="Unassembled WGS sequence"/>
</dbReference>
<dbReference type="InterPro" id="IPR019170">
    <property type="entry name" value="Meckelin"/>
</dbReference>
<feature type="transmembrane region" description="Helical" evidence="1">
    <location>
        <begin position="915"/>
        <end position="944"/>
    </location>
</feature>
<feature type="chain" id="PRO_5007582058" evidence="2">
    <location>
        <begin position="26"/>
        <end position="964"/>
    </location>
</feature>
<dbReference type="AlphaFoldDB" id="A0A151IBT3"/>
<keyword evidence="2" id="KW-0732">Signal</keyword>
<feature type="transmembrane region" description="Helical" evidence="1">
    <location>
        <begin position="687"/>
        <end position="710"/>
    </location>
</feature>
<organism evidence="3 4">
    <name type="scientific">Cyphomyrmex costatus</name>
    <dbReference type="NCBI Taxonomy" id="456900"/>
    <lineage>
        <taxon>Eukaryota</taxon>
        <taxon>Metazoa</taxon>
        <taxon>Ecdysozoa</taxon>
        <taxon>Arthropoda</taxon>
        <taxon>Hexapoda</taxon>
        <taxon>Insecta</taxon>
        <taxon>Pterygota</taxon>
        <taxon>Neoptera</taxon>
        <taxon>Endopterygota</taxon>
        <taxon>Hymenoptera</taxon>
        <taxon>Apocrita</taxon>
        <taxon>Aculeata</taxon>
        <taxon>Formicoidea</taxon>
        <taxon>Formicidae</taxon>
        <taxon>Myrmicinae</taxon>
        <taxon>Cyphomyrmex</taxon>
    </lineage>
</organism>
<gene>
    <name evidence="3" type="ORF">ALC62_12345</name>
</gene>
<dbReference type="PANTHER" id="PTHR21274">
    <property type="entry name" value="MECKELIN"/>
    <property type="match status" value="1"/>
</dbReference>
<evidence type="ECO:0000256" key="2">
    <source>
        <dbReference type="SAM" id="SignalP"/>
    </source>
</evidence>
<evidence type="ECO:0000313" key="4">
    <source>
        <dbReference type="Proteomes" id="UP000078542"/>
    </source>
</evidence>
<protein>
    <submittedName>
        <fullName evidence="3">Meckelin</fullName>
    </submittedName>
</protein>